<keyword evidence="1" id="KW-1133">Transmembrane helix</keyword>
<dbReference type="InterPro" id="IPR001909">
    <property type="entry name" value="KRAB"/>
</dbReference>
<dbReference type="CDD" id="cd07765">
    <property type="entry name" value="KRAB_A-box"/>
    <property type="match status" value="1"/>
</dbReference>
<dbReference type="InterPro" id="IPR050169">
    <property type="entry name" value="Krueppel_C2H2_ZnF"/>
</dbReference>
<accession>A0A452QD36</accession>
<dbReference type="Ensembl" id="ENSUAMT00000002818.1">
    <property type="protein sequence ID" value="ENSUAMP00000002473.1"/>
    <property type="gene ID" value="ENSUAMG00000002266.1"/>
</dbReference>
<evidence type="ECO:0000313" key="3">
    <source>
        <dbReference type="Ensembl" id="ENSUAMP00000002473.1"/>
    </source>
</evidence>
<dbReference type="InterPro" id="IPR036051">
    <property type="entry name" value="KRAB_dom_sf"/>
</dbReference>
<dbReference type="PANTHER" id="PTHR23232">
    <property type="entry name" value="KRAB DOMAIN C2H2 ZINC FINGER"/>
    <property type="match status" value="1"/>
</dbReference>
<evidence type="ECO:0000259" key="2">
    <source>
        <dbReference type="PROSITE" id="PS50805"/>
    </source>
</evidence>
<reference evidence="4" key="1">
    <citation type="submission" date="2016-06" db="EMBL/GenBank/DDBJ databases">
        <title>De novo assembly and RNA-Seq shows season-dependent expression and editing in black bear kidneys.</title>
        <authorList>
            <person name="Korstanje R."/>
            <person name="Srivastava A."/>
            <person name="Sarsani V.K."/>
            <person name="Sheehan S.M."/>
            <person name="Seger R.L."/>
            <person name="Barter M.E."/>
            <person name="Lindqvist C."/>
            <person name="Brody L.C."/>
            <person name="Mullikin J.C."/>
        </authorList>
    </citation>
    <scope>NUCLEOTIDE SEQUENCE [LARGE SCALE GENOMIC DNA]</scope>
</reference>
<dbReference type="GO" id="GO:0006355">
    <property type="term" value="P:regulation of DNA-templated transcription"/>
    <property type="evidence" value="ECO:0007669"/>
    <property type="project" value="InterPro"/>
</dbReference>
<dbReference type="AlphaFoldDB" id="A0A452QD36"/>
<keyword evidence="1" id="KW-0812">Transmembrane</keyword>
<dbReference type="SMART" id="SM00349">
    <property type="entry name" value="KRAB"/>
    <property type="match status" value="1"/>
</dbReference>
<dbReference type="GeneTree" id="ENSGT00940000165288"/>
<reference evidence="3" key="2">
    <citation type="submission" date="2025-08" db="UniProtKB">
        <authorList>
            <consortium name="Ensembl"/>
        </authorList>
    </citation>
    <scope>IDENTIFICATION</scope>
</reference>
<dbReference type="SUPFAM" id="SSF109640">
    <property type="entry name" value="KRAB domain (Kruppel-associated box)"/>
    <property type="match status" value="1"/>
</dbReference>
<dbReference type="PROSITE" id="PS50805">
    <property type="entry name" value="KRAB"/>
    <property type="match status" value="1"/>
</dbReference>
<sequence length="127" mass="14140">MNAANECAETGRFLLWTRASGQDFRHVVAAVALLLRAAGCVTFEDVAIYFSQEEWVLLDEAQRHLYHDAMLENFALIASLGKAFTLTPPCKAPLSRLVHLIFMGLFLCSLFCSVGLCVCFYAITILF</sequence>
<dbReference type="STRING" id="9643.ENSUAMP00000002473"/>
<feature type="domain" description="KRAB" evidence="2">
    <location>
        <begin position="41"/>
        <end position="113"/>
    </location>
</feature>
<reference evidence="3" key="3">
    <citation type="submission" date="2025-09" db="UniProtKB">
        <authorList>
            <consortium name="Ensembl"/>
        </authorList>
    </citation>
    <scope>IDENTIFICATION</scope>
</reference>
<dbReference type="PANTHER" id="PTHR23232:SF133">
    <property type="entry name" value="RIKEN CDNA 1700020N01 GENE"/>
    <property type="match status" value="1"/>
</dbReference>
<dbReference type="Proteomes" id="UP000291022">
    <property type="component" value="Unassembled WGS sequence"/>
</dbReference>
<evidence type="ECO:0000313" key="4">
    <source>
        <dbReference type="Proteomes" id="UP000291022"/>
    </source>
</evidence>
<dbReference type="Gene3D" id="6.10.140.140">
    <property type="match status" value="1"/>
</dbReference>
<proteinExistence type="predicted"/>
<name>A0A452QD36_URSAM</name>
<evidence type="ECO:0000256" key="1">
    <source>
        <dbReference type="SAM" id="Phobius"/>
    </source>
</evidence>
<keyword evidence="1" id="KW-0472">Membrane</keyword>
<keyword evidence="4" id="KW-1185">Reference proteome</keyword>
<protein>
    <recommendedName>
        <fullName evidence="2">KRAB domain-containing protein</fullName>
    </recommendedName>
</protein>
<organism evidence="3 4">
    <name type="scientific">Ursus americanus</name>
    <name type="common">American black bear</name>
    <name type="synonym">Euarctos americanus</name>
    <dbReference type="NCBI Taxonomy" id="9643"/>
    <lineage>
        <taxon>Eukaryota</taxon>
        <taxon>Metazoa</taxon>
        <taxon>Chordata</taxon>
        <taxon>Craniata</taxon>
        <taxon>Vertebrata</taxon>
        <taxon>Euteleostomi</taxon>
        <taxon>Mammalia</taxon>
        <taxon>Eutheria</taxon>
        <taxon>Laurasiatheria</taxon>
        <taxon>Carnivora</taxon>
        <taxon>Caniformia</taxon>
        <taxon>Ursidae</taxon>
        <taxon>Ursus</taxon>
    </lineage>
</organism>
<feature type="transmembrane region" description="Helical" evidence="1">
    <location>
        <begin position="100"/>
        <end position="123"/>
    </location>
</feature>
<dbReference type="Pfam" id="PF01352">
    <property type="entry name" value="KRAB"/>
    <property type="match status" value="1"/>
</dbReference>